<proteinExistence type="inferred from homology"/>
<sequence length="215" mass="23679">MKTVIEKLKVIGVIIGFAAIDQGLLVVMMETSMYQSSLAFALRILLALAIFAGFVTYAQKKGLLDFKTIKPKSLILWELLGYALILLCNQVGIAFVQNSGATTTSNQAALEQLFTLLSPAFMGLFVVLIAPLIEELIFRYLIPKVLFKNYEVIGFIVGVLGFALVHGADSLGDWIIYGGMGAVMAFLYYKTERFEYSLTLHILNNAIAFALMMAL</sequence>
<evidence type="ECO:0000256" key="2">
    <source>
        <dbReference type="SAM" id="Phobius"/>
    </source>
</evidence>
<keyword evidence="2" id="KW-1133">Transmembrane helix</keyword>
<evidence type="ECO:0000313" key="5">
    <source>
        <dbReference type="Proteomes" id="UP000254924"/>
    </source>
</evidence>
<keyword evidence="4" id="KW-0645">Protease</keyword>
<reference evidence="4 5" key="1">
    <citation type="submission" date="2018-06" db="EMBL/GenBank/DDBJ databases">
        <authorList>
            <consortium name="Pathogen Informatics"/>
            <person name="Doyle S."/>
        </authorList>
    </citation>
    <scope>NUCLEOTIDE SEQUENCE [LARGE SCALE GENOMIC DNA]</scope>
    <source>
        <strain evidence="4 5">NCTC12224</strain>
    </source>
</reference>
<organism evidence="4 5">
    <name type="scientific">Streptococcus hyointestinalis</name>
    <dbReference type="NCBI Taxonomy" id="1337"/>
    <lineage>
        <taxon>Bacteria</taxon>
        <taxon>Bacillati</taxon>
        <taxon>Bacillota</taxon>
        <taxon>Bacilli</taxon>
        <taxon>Lactobacillales</taxon>
        <taxon>Streptococcaceae</taxon>
        <taxon>Streptococcus</taxon>
    </lineage>
</organism>
<dbReference type="GeneID" id="78355954"/>
<dbReference type="Proteomes" id="UP000254924">
    <property type="component" value="Unassembled WGS sequence"/>
</dbReference>
<feature type="transmembrane region" description="Helical" evidence="2">
    <location>
        <begin position="7"/>
        <end position="28"/>
    </location>
</feature>
<dbReference type="AlphaFoldDB" id="A0A380K531"/>
<feature type="transmembrane region" description="Helical" evidence="2">
    <location>
        <begin position="40"/>
        <end position="58"/>
    </location>
</feature>
<evidence type="ECO:0000259" key="3">
    <source>
        <dbReference type="Pfam" id="PF02517"/>
    </source>
</evidence>
<feature type="transmembrane region" description="Helical" evidence="2">
    <location>
        <begin position="116"/>
        <end position="138"/>
    </location>
</feature>
<dbReference type="PANTHER" id="PTHR36435">
    <property type="entry name" value="SLR1288 PROTEIN"/>
    <property type="match status" value="1"/>
</dbReference>
<feature type="transmembrane region" description="Helical" evidence="2">
    <location>
        <begin position="196"/>
        <end position="214"/>
    </location>
</feature>
<feature type="transmembrane region" description="Helical" evidence="2">
    <location>
        <begin position="174"/>
        <end position="189"/>
    </location>
</feature>
<accession>A0A380K531</accession>
<gene>
    <name evidence="4" type="ORF">NCTC12224_00492</name>
</gene>
<dbReference type="EMBL" id="UHFN01000007">
    <property type="protein sequence ID" value="SUN59665.1"/>
    <property type="molecule type" value="Genomic_DNA"/>
</dbReference>
<dbReference type="PANTHER" id="PTHR36435:SF1">
    <property type="entry name" value="CAAX AMINO TERMINAL PROTEASE FAMILY PROTEIN"/>
    <property type="match status" value="1"/>
</dbReference>
<keyword evidence="4" id="KW-0378">Hydrolase</keyword>
<protein>
    <submittedName>
        <fullName evidence="4">Membrane-bound protease, CAAX family</fullName>
    </submittedName>
</protein>
<keyword evidence="5" id="KW-1185">Reference proteome</keyword>
<feature type="transmembrane region" description="Helical" evidence="2">
    <location>
        <begin position="150"/>
        <end position="168"/>
    </location>
</feature>
<feature type="domain" description="CAAX prenyl protease 2/Lysostaphin resistance protein A-like" evidence="3">
    <location>
        <begin position="118"/>
        <end position="207"/>
    </location>
</feature>
<name>A0A380K531_9STRE</name>
<keyword evidence="2" id="KW-0812">Transmembrane</keyword>
<dbReference type="RefSeq" id="WP_115268062.1">
    <property type="nucleotide sequence ID" value="NZ_JBNPNB010000051.1"/>
</dbReference>
<dbReference type="InterPro" id="IPR003675">
    <property type="entry name" value="Rce1/LyrA-like_dom"/>
</dbReference>
<dbReference type="GO" id="GO:0004175">
    <property type="term" value="F:endopeptidase activity"/>
    <property type="evidence" value="ECO:0007669"/>
    <property type="project" value="UniProtKB-ARBA"/>
</dbReference>
<evidence type="ECO:0000313" key="4">
    <source>
        <dbReference type="EMBL" id="SUN59665.1"/>
    </source>
</evidence>
<dbReference type="Pfam" id="PF02517">
    <property type="entry name" value="Rce1-like"/>
    <property type="match status" value="1"/>
</dbReference>
<keyword evidence="2" id="KW-0472">Membrane</keyword>
<dbReference type="GO" id="GO:0080120">
    <property type="term" value="P:CAAX-box protein maturation"/>
    <property type="evidence" value="ECO:0007669"/>
    <property type="project" value="UniProtKB-ARBA"/>
</dbReference>
<dbReference type="InterPro" id="IPR052710">
    <property type="entry name" value="CAAX_protease"/>
</dbReference>
<feature type="transmembrane region" description="Helical" evidence="2">
    <location>
        <begin position="79"/>
        <end position="96"/>
    </location>
</feature>
<dbReference type="GO" id="GO:0006508">
    <property type="term" value="P:proteolysis"/>
    <property type="evidence" value="ECO:0007669"/>
    <property type="project" value="UniProtKB-KW"/>
</dbReference>
<dbReference type="OrthoDB" id="8607342at2"/>
<comment type="similarity">
    <text evidence="1">Belongs to the UPF0177 family.</text>
</comment>
<evidence type="ECO:0000256" key="1">
    <source>
        <dbReference type="ARBA" id="ARBA00009067"/>
    </source>
</evidence>